<dbReference type="PANTHER" id="PTHR43095">
    <property type="entry name" value="SUGAR KINASE"/>
    <property type="match status" value="1"/>
</dbReference>
<keyword evidence="2" id="KW-0808">Transferase</keyword>
<organism evidence="6 7">
    <name type="scientific">Saccharopolyspora rectivirgula</name>
    <dbReference type="NCBI Taxonomy" id="28042"/>
    <lineage>
        <taxon>Bacteria</taxon>
        <taxon>Bacillati</taxon>
        <taxon>Actinomycetota</taxon>
        <taxon>Actinomycetes</taxon>
        <taxon>Pseudonocardiales</taxon>
        <taxon>Pseudonocardiaceae</taxon>
        <taxon>Saccharopolyspora</taxon>
    </lineage>
</organism>
<gene>
    <name evidence="6" type="ORF">GU90_00265</name>
</gene>
<dbReference type="PANTHER" id="PTHR43095:SF3">
    <property type="entry name" value="L-XYLULOSE_3-KETO-L-GULONATE KINASE"/>
    <property type="match status" value="1"/>
</dbReference>
<dbReference type="EMBL" id="JNVU01000002">
    <property type="protein sequence ID" value="KEI46121.1"/>
    <property type="molecule type" value="Genomic_DNA"/>
</dbReference>
<feature type="domain" description="Carbohydrate kinase FGGY C-terminal" evidence="5">
    <location>
        <begin position="255"/>
        <end position="434"/>
    </location>
</feature>
<dbReference type="GO" id="GO:0005975">
    <property type="term" value="P:carbohydrate metabolic process"/>
    <property type="evidence" value="ECO:0007669"/>
    <property type="project" value="InterPro"/>
</dbReference>
<evidence type="ECO:0000256" key="1">
    <source>
        <dbReference type="ARBA" id="ARBA00009156"/>
    </source>
</evidence>
<dbReference type="PIRSF" id="PIRSF000538">
    <property type="entry name" value="GlpK"/>
    <property type="match status" value="1"/>
</dbReference>
<dbReference type="GO" id="GO:0016301">
    <property type="term" value="F:kinase activity"/>
    <property type="evidence" value="ECO:0007669"/>
    <property type="project" value="UniProtKB-KW"/>
</dbReference>
<evidence type="ECO:0000313" key="7">
    <source>
        <dbReference type="Proteomes" id="UP000031419"/>
    </source>
</evidence>
<dbReference type="eggNOG" id="COG1070">
    <property type="taxonomic scope" value="Bacteria"/>
</dbReference>
<proteinExistence type="inferred from homology"/>
<evidence type="ECO:0000259" key="4">
    <source>
        <dbReference type="Pfam" id="PF00370"/>
    </source>
</evidence>
<name>A0A073B3M3_9PSEU</name>
<evidence type="ECO:0000256" key="2">
    <source>
        <dbReference type="ARBA" id="ARBA00022679"/>
    </source>
</evidence>
<dbReference type="InterPro" id="IPR043129">
    <property type="entry name" value="ATPase_NBD"/>
</dbReference>
<evidence type="ECO:0000313" key="6">
    <source>
        <dbReference type="EMBL" id="KEI46121.1"/>
    </source>
</evidence>
<dbReference type="Pfam" id="PF00370">
    <property type="entry name" value="FGGY_N"/>
    <property type="match status" value="1"/>
</dbReference>
<sequence>MITIGIDAGTSVVKSVAYAATGTELAAAQRPTRVVRPHPGWSEQDMDEVLQAVLDTVTELTARLAEPVSALAITAQGDGCWLVDAAGRPTGPALLWNDARASAIIQRWETDGLLHELFASNGSAGFAGLPHAQLSWLAEHQPERISRSAAVLTCGSWLFSRLTGRICWDSSDASNPFLDIRTGQYSTDVLDKLDLGWAHRLLPDVVEGQQRVAPLQQAVAEQLRIPAGTPVVLAAYDVVSTALGAGATRPGQACTILGTTICAEVFSTDPHLDRPPIGMTLRTPAPDSWLLANATLSGTEVIEWVCRLLGLPNPEDLTDLAENARAGSGGLLLLPYLSPAGERAPFHDPHARGSLHGLSLVHGPAEIARACLEGLAMVIHECLRANVVQPSEIRLTGGGAANRLWRQIIADVTGLPVVRTADAQAGAKGAVITARSVLERRSLSEVADELVTPADTVEPNPTDHDRYTEAFERFRAARHDAQQAGWYRPRS</sequence>
<feature type="domain" description="Carbohydrate kinase FGGY N-terminal" evidence="4">
    <location>
        <begin position="3"/>
        <end position="244"/>
    </location>
</feature>
<dbReference type="InterPro" id="IPR000577">
    <property type="entry name" value="Carb_kinase_FGGY"/>
</dbReference>
<dbReference type="RefSeq" id="WP_029722270.1">
    <property type="nucleotide sequence ID" value="NZ_JNVU01000002.1"/>
</dbReference>
<dbReference type="Pfam" id="PF02782">
    <property type="entry name" value="FGGY_C"/>
    <property type="match status" value="1"/>
</dbReference>
<evidence type="ECO:0000259" key="5">
    <source>
        <dbReference type="Pfam" id="PF02782"/>
    </source>
</evidence>
<dbReference type="AlphaFoldDB" id="A0A073B3M3"/>
<dbReference type="SUPFAM" id="SSF53067">
    <property type="entry name" value="Actin-like ATPase domain"/>
    <property type="match status" value="2"/>
</dbReference>
<accession>A0A073B3M3</accession>
<dbReference type="OrthoDB" id="9782710at2"/>
<comment type="similarity">
    <text evidence="1">Belongs to the FGGY kinase family.</text>
</comment>
<evidence type="ECO:0000256" key="3">
    <source>
        <dbReference type="ARBA" id="ARBA00022777"/>
    </source>
</evidence>
<dbReference type="InterPro" id="IPR018484">
    <property type="entry name" value="FGGY_N"/>
</dbReference>
<reference evidence="6 7" key="1">
    <citation type="submission" date="2014-06" db="EMBL/GenBank/DDBJ databases">
        <title>Saccharopolyspora rectivirgula DSM-43113 Genome sequencing.</title>
        <authorList>
            <person name="Barrera C."/>
            <person name="Millon L."/>
            <person name="Rognon B."/>
            <person name="Zaugg C."/>
            <person name="Monod M."/>
        </authorList>
    </citation>
    <scope>NUCLEOTIDE SEQUENCE [LARGE SCALE GENOMIC DNA]</scope>
    <source>
        <strain evidence="6 7">DSM 43113</strain>
    </source>
</reference>
<dbReference type="InterPro" id="IPR050406">
    <property type="entry name" value="FGGY_Carb_Kinase"/>
</dbReference>
<dbReference type="Gene3D" id="3.30.420.40">
    <property type="match status" value="2"/>
</dbReference>
<dbReference type="STRING" id="28042.GU90_00265"/>
<dbReference type="InterPro" id="IPR018485">
    <property type="entry name" value="FGGY_C"/>
</dbReference>
<protein>
    <submittedName>
        <fullName evidence="6">Sugar kinase</fullName>
    </submittedName>
</protein>
<keyword evidence="3 6" id="KW-0418">Kinase</keyword>
<keyword evidence="7" id="KW-1185">Reference proteome</keyword>
<dbReference type="Proteomes" id="UP000031419">
    <property type="component" value="Unassembled WGS sequence"/>
</dbReference>
<comment type="caution">
    <text evidence="6">The sequence shown here is derived from an EMBL/GenBank/DDBJ whole genome shotgun (WGS) entry which is preliminary data.</text>
</comment>